<dbReference type="InterPro" id="IPR038628">
    <property type="entry name" value="XkdM-like_sf"/>
</dbReference>
<dbReference type="EMBL" id="CP016808">
    <property type="protein sequence ID" value="ANY67737.1"/>
    <property type="molecule type" value="Genomic_DNA"/>
</dbReference>
<evidence type="ECO:0000313" key="1">
    <source>
        <dbReference type="EMBL" id="ANY67737.1"/>
    </source>
</evidence>
<evidence type="ECO:0008006" key="2">
    <source>
        <dbReference type="Google" id="ProtNLM"/>
    </source>
</evidence>
<organism evidence="1">
    <name type="scientific">Paenibacillus sp. BIHB 4019</name>
    <dbReference type="NCBI Taxonomy" id="1870819"/>
    <lineage>
        <taxon>Bacteria</taxon>
        <taxon>Bacillati</taxon>
        <taxon>Bacillota</taxon>
        <taxon>Bacilli</taxon>
        <taxon>Bacillales</taxon>
        <taxon>Paenibacillaceae</taxon>
        <taxon>Paenibacillus</taxon>
    </lineage>
</organism>
<reference evidence="1" key="1">
    <citation type="submission" date="2016-08" db="EMBL/GenBank/DDBJ databases">
        <title>Complete Genome Seqeunce of Paenibacillus sp. BIHB 4019 from tea rhizoplane.</title>
        <authorList>
            <person name="Thakur R."/>
            <person name="Swarnkar M.K."/>
            <person name="Gulati A."/>
        </authorList>
    </citation>
    <scope>NUCLEOTIDE SEQUENCE [LARGE SCALE GENOMIC DNA]</scope>
    <source>
        <strain evidence="1">BIHB4019</strain>
    </source>
</reference>
<sequence>MTMDPTKVISGRFGKLFDADGNWLTNVTTVNATINFDKEDIKIAGTRWIGKKVTGVSGSGDFSGYLVTSELIEKIGQGTDDAKSALVTELIYSVTDPDNGGTYRVRLKGVTFDSIPLITSDVGSMVENEFPFTFTGHQIMTPLRSN</sequence>
<dbReference type="Pfam" id="PF09393">
    <property type="entry name" value="DUF2001"/>
    <property type="match status" value="1"/>
</dbReference>
<dbReference type="InterPro" id="IPR018989">
    <property type="entry name" value="DUF2001"/>
</dbReference>
<name>A0A1B2DJ35_9BACL</name>
<dbReference type="RefSeq" id="WP_099518918.1">
    <property type="nucleotide sequence ID" value="NZ_CP016808.1"/>
</dbReference>
<dbReference type="AlphaFoldDB" id="A0A1B2DJ35"/>
<accession>A0A1B2DJ35</accession>
<dbReference type="Gene3D" id="2.30.110.40">
    <property type="entry name" value="Phage tail tube protein"/>
    <property type="match status" value="1"/>
</dbReference>
<proteinExistence type="predicted"/>
<dbReference type="SUPFAM" id="SSF69279">
    <property type="entry name" value="Phage tail proteins"/>
    <property type="match status" value="1"/>
</dbReference>
<protein>
    <recommendedName>
        <fullName evidence="2">Phage portal protein</fullName>
    </recommendedName>
</protein>
<gene>
    <name evidence="1" type="ORF">BBD42_15630</name>
</gene>